<protein>
    <submittedName>
        <fullName evidence="5">Uncharacterized protein LOC111480696</fullName>
    </submittedName>
</protein>
<dbReference type="GO" id="GO:0009941">
    <property type="term" value="C:chloroplast envelope"/>
    <property type="evidence" value="ECO:0007669"/>
    <property type="project" value="TreeGrafter"/>
</dbReference>
<evidence type="ECO:0000256" key="3">
    <source>
        <dbReference type="SAM" id="Phobius"/>
    </source>
</evidence>
<keyword evidence="3" id="KW-0472">Membrane</keyword>
<dbReference type="KEGG" id="cmax:111480696"/>
<name>A0A6J1J2E7_CUCMA</name>
<organism evidence="4 5">
    <name type="scientific">Cucurbita maxima</name>
    <name type="common">Pumpkin</name>
    <name type="synonym">Winter squash</name>
    <dbReference type="NCBI Taxonomy" id="3661"/>
    <lineage>
        <taxon>Eukaryota</taxon>
        <taxon>Viridiplantae</taxon>
        <taxon>Streptophyta</taxon>
        <taxon>Embryophyta</taxon>
        <taxon>Tracheophyta</taxon>
        <taxon>Spermatophyta</taxon>
        <taxon>Magnoliopsida</taxon>
        <taxon>eudicotyledons</taxon>
        <taxon>Gunneridae</taxon>
        <taxon>Pentapetalae</taxon>
        <taxon>rosids</taxon>
        <taxon>fabids</taxon>
        <taxon>Cucurbitales</taxon>
        <taxon>Cucurbitaceae</taxon>
        <taxon>Cucurbiteae</taxon>
        <taxon>Cucurbita</taxon>
    </lineage>
</organism>
<dbReference type="Proteomes" id="UP000504608">
    <property type="component" value="Unplaced"/>
</dbReference>
<feature type="transmembrane region" description="Helical" evidence="3">
    <location>
        <begin position="184"/>
        <end position="201"/>
    </location>
</feature>
<feature type="region of interest" description="Disordered" evidence="2">
    <location>
        <begin position="324"/>
        <end position="355"/>
    </location>
</feature>
<feature type="coiled-coil region" evidence="1">
    <location>
        <begin position="219"/>
        <end position="246"/>
    </location>
</feature>
<feature type="transmembrane region" description="Helical" evidence="3">
    <location>
        <begin position="143"/>
        <end position="164"/>
    </location>
</feature>
<dbReference type="OrthoDB" id="2020732at2759"/>
<dbReference type="AlphaFoldDB" id="A0A6J1J2E7"/>
<keyword evidence="4" id="KW-1185">Reference proteome</keyword>
<dbReference type="RefSeq" id="XP_022981639.1">
    <property type="nucleotide sequence ID" value="XM_023125871.1"/>
</dbReference>
<evidence type="ECO:0000256" key="2">
    <source>
        <dbReference type="SAM" id="MobiDB-lite"/>
    </source>
</evidence>
<evidence type="ECO:0000313" key="5">
    <source>
        <dbReference type="RefSeq" id="XP_022981639.1"/>
    </source>
</evidence>
<evidence type="ECO:0000313" key="4">
    <source>
        <dbReference type="Proteomes" id="UP000504608"/>
    </source>
</evidence>
<dbReference type="PANTHER" id="PTHR36408:SF1">
    <property type="entry name" value="TRANSMEMBRANE PROTEIN"/>
    <property type="match status" value="1"/>
</dbReference>
<keyword evidence="3" id="KW-0812">Transmembrane</keyword>
<dbReference type="GeneID" id="111480696"/>
<dbReference type="PANTHER" id="PTHR36408">
    <property type="entry name" value="TRANSMEMBRANE PROTEIN"/>
    <property type="match status" value="1"/>
</dbReference>
<feature type="compositionally biased region" description="Basic and acidic residues" evidence="2">
    <location>
        <begin position="324"/>
        <end position="336"/>
    </location>
</feature>
<reference evidence="5" key="1">
    <citation type="submission" date="2025-08" db="UniProtKB">
        <authorList>
            <consortium name="RefSeq"/>
        </authorList>
    </citation>
    <scope>IDENTIFICATION</scope>
    <source>
        <tissue evidence="5">Young leaves</tissue>
    </source>
</reference>
<sequence length="355" mass="41043">MFENCYEVHCKHLSDKNLYRWFRCFYPSSFQRGTIKHLQQTKIPIPISSQMSLSSQNLFRCSNRLKFCSFTNSLPRCSTSSSLPIASRFLTNLYQFHVHTHKLQNPNNLSSLRSYCHYGIGVFESEDIEQSDDRGGDFNLESVLLFSELFSLFASAVFLVGFVVNFVGWCSKKALWVLIGDRRLVWGFPLLVATVVLNTWIRRRQWRRVCGEKASGGLKVNLLDRIEKLEEDLRSSTTVIRVLSRKLEKLGIRFLVTRKTVRDSIAESAALAQRNSEDTRTLAVQEDVLEKELLEIQKVLLAMQEQQQKQLELIIAIGEKEKLLKSKQRHDQEPTRTQRQNSANEESKELEAYGI</sequence>
<proteinExistence type="predicted"/>
<keyword evidence="3" id="KW-1133">Transmembrane helix</keyword>
<evidence type="ECO:0000256" key="1">
    <source>
        <dbReference type="SAM" id="Coils"/>
    </source>
</evidence>
<feature type="compositionally biased region" description="Basic and acidic residues" evidence="2">
    <location>
        <begin position="345"/>
        <end position="355"/>
    </location>
</feature>
<keyword evidence="1" id="KW-0175">Coiled coil</keyword>
<gene>
    <name evidence="5" type="primary">LOC111480696</name>
</gene>
<accession>A0A6J1J2E7</accession>